<dbReference type="Proteomes" id="UP000198943">
    <property type="component" value="Unassembled WGS sequence"/>
</dbReference>
<dbReference type="InterPro" id="IPR004507">
    <property type="entry name" value="UbiX-like"/>
</dbReference>
<dbReference type="NCBIfam" id="NF004685">
    <property type="entry name" value="PRK06029.1"/>
    <property type="match status" value="1"/>
</dbReference>
<evidence type="ECO:0000313" key="7">
    <source>
        <dbReference type="EMBL" id="SDC39090.1"/>
    </source>
</evidence>
<organism evidence="7 8">
    <name type="scientific">Succiniclasticum ruminis</name>
    <dbReference type="NCBI Taxonomy" id="40841"/>
    <lineage>
        <taxon>Bacteria</taxon>
        <taxon>Bacillati</taxon>
        <taxon>Bacillota</taxon>
        <taxon>Negativicutes</taxon>
        <taxon>Acidaminococcales</taxon>
        <taxon>Acidaminococcaceae</taxon>
        <taxon>Succiniclasticum</taxon>
    </lineage>
</organism>
<comment type="caution">
    <text evidence="5">Lacks conserved residue(s) required for the propagation of feature annotation.</text>
</comment>
<gene>
    <name evidence="5" type="primary">ubiX</name>
    <name evidence="7" type="ORF">SAMN04487864_10695</name>
</gene>
<keyword evidence="3 5" id="KW-0288">FMN</keyword>
<sequence>MRIIVGVTGASGVIMSYYLLKALKDAPDCEIHLVTSKAARLTWQYETDRPFEELTSLADAVYEEDDLAAKIASGSFVTDGMIILPCSMKTLAGIVSGYAENLLLRAADVCLKENRRVVLCPREMPLGKIHLHNMSLAAQYGCTIIPPMLTFYNGPRTVEDQIHHVVGKVLLQFGIIYERMKSWEGRR</sequence>
<keyword evidence="1 5" id="KW-0637">Prenyltransferase</keyword>
<feature type="binding site" evidence="5">
    <location>
        <begin position="87"/>
        <end position="90"/>
    </location>
    <ligand>
        <name>FMN</name>
        <dbReference type="ChEBI" id="CHEBI:58210"/>
    </ligand>
</feature>
<dbReference type="AlphaFoldDB" id="A0A1G6L761"/>
<evidence type="ECO:0000313" key="8">
    <source>
        <dbReference type="Proteomes" id="UP000198943"/>
    </source>
</evidence>
<comment type="function">
    <text evidence="5">Flavin prenyltransferase that catalyzes the synthesis of the prenylated FMN cofactor (prenyl-FMN) for 4-hydroxy-3-polyprenylbenzoic acid decarboxylase UbiD. The prenyltransferase is metal-independent and links a dimethylallyl moiety from dimethylallyl monophosphate (DMAP) to the flavin N5 and C6 atoms of FMN.</text>
</comment>
<feature type="binding site" evidence="5">
    <location>
        <begin position="9"/>
        <end position="11"/>
    </location>
    <ligand>
        <name>FMN</name>
        <dbReference type="ChEBI" id="CHEBI:58210"/>
    </ligand>
</feature>
<evidence type="ECO:0000256" key="4">
    <source>
        <dbReference type="ARBA" id="ARBA00022679"/>
    </source>
</evidence>
<evidence type="ECO:0000256" key="5">
    <source>
        <dbReference type="HAMAP-Rule" id="MF_01984"/>
    </source>
</evidence>
<keyword evidence="2 5" id="KW-0285">Flavoprotein</keyword>
<feature type="domain" description="Flavoprotein" evidence="6">
    <location>
        <begin position="1"/>
        <end position="170"/>
    </location>
</feature>
<feature type="binding site" evidence="5">
    <location>
        <position position="168"/>
    </location>
    <ligand>
        <name>dimethylallyl phosphate</name>
        <dbReference type="ChEBI" id="CHEBI:88052"/>
    </ligand>
</feature>
<dbReference type="InterPro" id="IPR036551">
    <property type="entry name" value="Flavin_trans-like"/>
</dbReference>
<dbReference type="OrthoDB" id="9781577at2"/>
<feature type="binding site" evidence="5">
    <location>
        <position position="36"/>
    </location>
    <ligand>
        <name>FMN</name>
        <dbReference type="ChEBI" id="CHEBI:58210"/>
    </ligand>
</feature>
<reference evidence="8" key="1">
    <citation type="submission" date="2016-10" db="EMBL/GenBank/DDBJ databases">
        <authorList>
            <person name="Varghese N."/>
            <person name="Submissions S."/>
        </authorList>
    </citation>
    <scope>NUCLEOTIDE SEQUENCE [LARGE SCALE GENOMIC DNA]</scope>
    <source>
        <strain evidence="8">DSM 11005</strain>
    </source>
</reference>
<evidence type="ECO:0000256" key="2">
    <source>
        <dbReference type="ARBA" id="ARBA00022630"/>
    </source>
</evidence>
<keyword evidence="8" id="KW-1185">Reference proteome</keyword>
<dbReference type="EC" id="2.5.1.129" evidence="5"/>
<dbReference type="SUPFAM" id="SSF52507">
    <property type="entry name" value="Homo-oligomeric flavin-containing Cys decarboxylases, HFCD"/>
    <property type="match status" value="1"/>
</dbReference>
<evidence type="ECO:0000259" key="6">
    <source>
        <dbReference type="Pfam" id="PF02441"/>
    </source>
</evidence>
<comment type="catalytic activity">
    <reaction evidence="5">
        <text>dimethylallyl phosphate + FMNH2 = prenylated FMNH2 + phosphate</text>
        <dbReference type="Rhea" id="RHEA:37743"/>
        <dbReference type="ChEBI" id="CHEBI:43474"/>
        <dbReference type="ChEBI" id="CHEBI:57618"/>
        <dbReference type="ChEBI" id="CHEBI:87467"/>
        <dbReference type="ChEBI" id="CHEBI:88052"/>
        <dbReference type="EC" id="2.5.1.129"/>
    </reaction>
</comment>
<dbReference type="HAMAP" id="MF_01984">
    <property type="entry name" value="ubiX_pad"/>
    <property type="match status" value="1"/>
</dbReference>
<dbReference type="Gene3D" id="3.40.50.1950">
    <property type="entry name" value="Flavin prenyltransferase-like"/>
    <property type="match status" value="1"/>
</dbReference>
<evidence type="ECO:0000256" key="3">
    <source>
        <dbReference type="ARBA" id="ARBA00022643"/>
    </source>
</evidence>
<keyword evidence="4 5" id="KW-0808">Transferase</keyword>
<dbReference type="NCBIfam" id="TIGR00421">
    <property type="entry name" value="ubiX_pad"/>
    <property type="match status" value="1"/>
</dbReference>
<feature type="binding site" evidence="5">
    <location>
        <position position="122"/>
    </location>
    <ligand>
        <name>FMN</name>
        <dbReference type="ChEBI" id="CHEBI:58210"/>
    </ligand>
</feature>
<dbReference type="InterPro" id="IPR003382">
    <property type="entry name" value="Flavoprotein"/>
</dbReference>
<dbReference type="GO" id="GO:0106141">
    <property type="term" value="F:flavin prenyltransferase activity"/>
    <property type="evidence" value="ECO:0007669"/>
    <property type="project" value="UniProtKB-EC"/>
</dbReference>
<protein>
    <recommendedName>
        <fullName evidence="5">Flavin prenyltransferase UbiX</fullName>
        <ecNumber evidence="5">2.5.1.129</ecNumber>
    </recommendedName>
</protein>
<proteinExistence type="inferred from homology"/>
<dbReference type="Pfam" id="PF02441">
    <property type="entry name" value="Flavoprotein"/>
    <property type="match status" value="1"/>
</dbReference>
<comment type="similarity">
    <text evidence="5">Belongs to the UbiX/PAD1 family.</text>
</comment>
<dbReference type="EMBL" id="FMYW01000006">
    <property type="protein sequence ID" value="SDC39090.1"/>
    <property type="molecule type" value="Genomic_DNA"/>
</dbReference>
<dbReference type="RefSeq" id="WP_093730173.1">
    <property type="nucleotide sequence ID" value="NZ_FMYW01000006.1"/>
</dbReference>
<accession>A0A1G6L761</accession>
<evidence type="ECO:0000256" key="1">
    <source>
        <dbReference type="ARBA" id="ARBA00022602"/>
    </source>
</evidence>
<name>A0A1G6L761_9FIRM</name>
<feature type="binding site" evidence="5">
    <location>
        <position position="152"/>
    </location>
    <ligand>
        <name>dimethylallyl phosphate</name>
        <dbReference type="ChEBI" id="CHEBI:88052"/>
    </ligand>
</feature>